<keyword evidence="1" id="KW-0812">Transmembrane</keyword>
<proteinExistence type="predicted"/>
<reference evidence="2 3" key="1">
    <citation type="submission" date="2014-07" db="EMBL/GenBank/DDBJ databases">
        <title>Epilithonimonas lactis LMG 22401 Genome.</title>
        <authorList>
            <person name="Pipes S.E."/>
            <person name="Stropko S.J."/>
        </authorList>
    </citation>
    <scope>NUCLEOTIDE SEQUENCE [LARGE SCALE GENOMIC DNA]</scope>
    <source>
        <strain evidence="2 3">LMG 24401</strain>
    </source>
</reference>
<dbReference type="InterPro" id="IPR046548">
    <property type="entry name" value="DUF6804"/>
</dbReference>
<dbReference type="EMBL" id="JPLY01000004">
    <property type="protein sequence ID" value="KFC21437.1"/>
    <property type="molecule type" value="Genomic_DNA"/>
</dbReference>
<evidence type="ECO:0000313" key="3">
    <source>
        <dbReference type="Proteomes" id="UP000028623"/>
    </source>
</evidence>
<accession>A0A085BG42</accession>
<dbReference type="RefSeq" id="WP_034977518.1">
    <property type="nucleotide sequence ID" value="NZ_FOFI01000001.1"/>
</dbReference>
<keyword evidence="3" id="KW-1185">Reference proteome</keyword>
<protein>
    <recommendedName>
        <fullName evidence="4">SPW repeat-containing protein</fullName>
    </recommendedName>
</protein>
<dbReference type="AlphaFoldDB" id="A0A085BG42"/>
<evidence type="ECO:0000256" key="1">
    <source>
        <dbReference type="SAM" id="Phobius"/>
    </source>
</evidence>
<comment type="caution">
    <text evidence="2">The sequence shown here is derived from an EMBL/GenBank/DDBJ whole genome shotgun (WGS) entry which is preliminary data.</text>
</comment>
<dbReference type="OrthoDB" id="1265634at2"/>
<keyword evidence="1" id="KW-0472">Membrane</keyword>
<feature type="transmembrane region" description="Helical" evidence="1">
    <location>
        <begin position="12"/>
        <end position="38"/>
    </location>
</feature>
<organism evidence="2 3">
    <name type="scientific">Epilithonimonas lactis</name>
    <dbReference type="NCBI Taxonomy" id="421072"/>
    <lineage>
        <taxon>Bacteria</taxon>
        <taxon>Pseudomonadati</taxon>
        <taxon>Bacteroidota</taxon>
        <taxon>Flavobacteriia</taxon>
        <taxon>Flavobacteriales</taxon>
        <taxon>Weeksellaceae</taxon>
        <taxon>Chryseobacterium group</taxon>
        <taxon>Epilithonimonas</taxon>
    </lineage>
</organism>
<sequence length="107" mass="12713">MNQLLKLILTGILILCFFKMSFLFYRFSGYILFAGFGWLAYDAFQRQDQWDVKIFAILAVLYNPFIQFPFPNFLWLIINTIVIIGLILNILFAEDNPYDDQIKKDDR</sequence>
<evidence type="ECO:0000313" key="2">
    <source>
        <dbReference type="EMBL" id="KFC21437.1"/>
    </source>
</evidence>
<name>A0A085BG42_9FLAO</name>
<dbReference type="Proteomes" id="UP000028623">
    <property type="component" value="Unassembled WGS sequence"/>
</dbReference>
<feature type="transmembrane region" description="Helical" evidence="1">
    <location>
        <begin position="73"/>
        <end position="93"/>
    </location>
</feature>
<evidence type="ECO:0008006" key="4">
    <source>
        <dbReference type="Google" id="ProtNLM"/>
    </source>
</evidence>
<dbReference type="STRING" id="421072.SAMN04488097_0861"/>
<keyword evidence="1" id="KW-1133">Transmembrane helix</keyword>
<gene>
    <name evidence="2" type="ORF">IO89_14770</name>
</gene>
<dbReference type="Pfam" id="PF20619">
    <property type="entry name" value="DUF6804"/>
    <property type="match status" value="1"/>
</dbReference>